<evidence type="ECO:0000256" key="2">
    <source>
        <dbReference type="ARBA" id="ARBA00022801"/>
    </source>
</evidence>
<proteinExistence type="inferred from homology"/>
<dbReference type="Gene3D" id="2.60.40.10">
    <property type="entry name" value="Immunoglobulins"/>
    <property type="match status" value="1"/>
</dbReference>
<evidence type="ECO:0000256" key="4">
    <source>
        <dbReference type="ARBA" id="ARBA00023295"/>
    </source>
</evidence>
<evidence type="ECO:0000313" key="9">
    <source>
        <dbReference type="Proteomes" id="UP001589890"/>
    </source>
</evidence>
<protein>
    <submittedName>
        <fullName evidence="8">Glycoside hydrolase family 9 protein</fullName>
    </submittedName>
</protein>
<comment type="similarity">
    <text evidence="1">Belongs to the glycosyl hydrolase 9 (cellulase E) family.</text>
</comment>
<sequence length="623" mass="67197">MGSTAGASEERATTRTAVQAAAQTGALIRVDQLGFAIGESKSAYLMSPKVAAGQPYAVIDRHGRKVLSGRTGADLGKWNDAYPHVYALELKGLLLPGTYRVQAAGATSAPFQVGTRGMFRQAADKTITFFGSQRDGVNVVPGQLDRKPAHLTDKSAQVYELPVFESPDSGTTVGELKPVPGEKVDVEGGWFDAGDYVKFTHIAAYADLMLWASARDGRAGDAKLVGEARHGLKWLDKMWDEKTRTVYMQVGIGSGNAEETFAGDHDVWRLPEEDDADNDPYHRHLKNRPVFRAAAPGEKVSPNIAGRMAAAFAIAAQVEPNRTKARGYLTTAAQIYAQAKTTGVTQLTTSLPFAYYPENRWRDDLELGAAELSLAAKRLGDPRSKVWLDQAKHWAGQYLLHEKGGSVGPQDKGGSLDLYDVSALAHADLIRAIRAHGGSSASTRDIAGDLKAQLDRGLARAGQDPFRAGAKYDDFDAIPKTFGLVATSHLYRQVTGDRRYDALGTQQRNWALGSNPWGTSFVVGVGTSYVQCPHHQVANILGKPAIGAVVNGPNNVDFFEGGFYGHMDRMKPCPANGVDSHEVFSARGARYVDDVRSWQTAEPAIDFAVTAAYALTLEGNGLF</sequence>
<evidence type="ECO:0000313" key="8">
    <source>
        <dbReference type="EMBL" id="MFC0625669.1"/>
    </source>
</evidence>
<dbReference type="InterPro" id="IPR012341">
    <property type="entry name" value="6hp_glycosidase-like_sf"/>
</dbReference>
<evidence type="ECO:0000259" key="6">
    <source>
        <dbReference type="Pfam" id="PF00759"/>
    </source>
</evidence>
<evidence type="ECO:0000256" key="1">
    <source>
        <dbReference type="ARBA" id="ARBA00007072"/>
    </source>
</evidence>
<keyword evidence="4" id="KW-0326">Glycosidase</keyword>
<dbReference type="InterPro" id="IPR014756">
    <property type="entry name" value="Ig_E-set"/>
</dbReference>
<evidence type="ECO:0000256" key="3">
    <source>
        <dbReference type="ARBA" id="ARBA00023277"/>
    </source>
</evidence>
<feature type="domain" description="Glycoside hydrolase family 9" evidence="6">
    <location>
        <begin position="119"/>
        <end position="614"/>
    </location>
</feature>
<gene>
    <name evidence="8" type="ORF">ACFFGN_16415</name>
</gene>
<evidence type="ECO:0000259" key="7">
    <source>
        <dbReference type="Pfam" id="PF02927"/>
    </source>
</evidence>
<dbReference type="Pfam" id="PF00759">
    <property type="entry name" value="Glyco_hydro_9"/>
    <property type="match status" value="1"/>
</dbReference>
<dbReference type="SUPFAM" id="SSF81296">
    <property type="entry name" value="E set domains"/>
    <property type="match status" value="1"/>
</dbReference>
<comment type="caution">
    <text evidence="8">The sequence shown here is derived from an EMBL/GenBank/DDBJ whole genome shotgun (WGS) entry which is preliminary data.</text>
</comment>
<keyword evidence="2 8" id="KW-0378">Hydrolase</keyword>
<dbReference type="InterPro" id="IPR013783">
    <property type="entry name" value="Ig-like_fold"/>
</dbReference>
<evidence type="ECO:0000256" key="5">
    <source>
        <dbReference type="ARBA" id="ARBA00023326"/>
    </source>
</evidence>
<dbReference type="GO" id="GO:0016787">
    <property type="term" value="F:hydrolase activity"/>
    <property type="evidence" value="ECO:0007669"/>
    <property type="project" value="UniProtKB-KW"/>
</dbReference>
<dbReference type="Gene3D" id="1.50.10.10">
    <property type="match status" value="1"/>
</dbReference>
<dbReference type="EMBL" id="JBHLTC010000018">
    <property type="protein sequence ID" value="MFC0625669.1"/>
    <property type="molecule type" value="Genomic_DNA"/>
</dbReference>
<dbReference type="InterPro" id="IPR004197">
    <property type="entry name" value="Cellulase_Ig-like"/>
</dbReference>
<keyword evidence="5" id="KW-0624">Polysaccharide degradation</keyword>
<dbReference type="CDD" id="cd02850">
    <property type="entry name" value="E_set_Cellulase_N"/>
    <property type="match status" value="1"/>
</dbReference>
<keyword evidence="3" id="KW-0119">Carbohydrate metabolism</keyword>
<dbReference type="Proteomes" id="UP001589890">
    <property type="component" value="Unassembled WGS sequence"/>
</dbReference>
<dbReference type="InterPro" id="IPR008928">
    <property type="entry name" value="6-hairpin_glycosidase_sf"/>
</dbReference>
<name>A0ABV6QM07_9ACTN</name>
<accession>A0ABV6QM07</accession>
<dbReference type="SUPFAM" id="SSF48208">
    <property type="entry name" value="Six-hairpin glycosidases"/>
    <property type="match status" value="1"/>
</dbReference>
<feature type="domain" description="Cellulase Ig-like" evidence="7">
    <location>
        <begin position="24"/>
        <end position="108"/>
    </location>
</feature>
<keyword evidence="9" id="KW-1185">Reference proteome</keyword>
<reference evidence="8 9" key="1">
    <citation type="submission" date="2024-09" db="EMBL/GenBank/DDBJ databases">
        <authorList>
            <person name="Sun Q."/>
            <person name="Mori K."/>
        </authorList>
    </citation>
    <scope>NUCLEOTIDE SEQUENCE [LARGE SCALE GENOMIC DNA]</scope>
    <source>
        <strain evidence="8 9">CGMCC 1.15906</strain>
    </source>
</reference>
<dbReference type="Pfam" id="PF02927">
    <property type="entry name" value="CelD_N"/>
    <property type="match status" value="1"/>
</dbReference>
<dbReference type="PANTHER" id="PTHR22298">
    <property type="entry name" value="ENDO-1,4-BETA-GLUCANASE"/>
    <property type="match status" value="1"/>
</dbReference>
<dbReference type="InterPro" id="IPR001701">
    <property type="entry name" value="Glyco_hydro_9"/>
</dbReference>
<organism evidence="8 9">
    <name type="scientific">Kribbella deserti</name>
    <dbReference type="NCBI Taxonomy" id="1926257"/>
    <lineage>
        <taxon>Bacteria</taxon>
        <taxon>Bacillati</taxon>
        <taxon>Actinomycetota</taxon>
        <taxon>Actinomycetes</taxon>
        <taxon>Propionibacteriales</taxon>
        <taxon>Kribbellaceae</taxon>
        <taxon>Kribbella</taxon>
    </lineage>
</organism>